<proteinExistence type="predicted"/>
<dbReference type="AlphaFoldDB" id="A0A922MCI9"/>
<evidence type="ECO:0000256" key="2">
    <source>
        <dbReference type="SAM" id="SignalP"/>
    </source>
</evidence>
<dbReference type="EMBL" id="JACEFF010000610">
    <property type="protein sequence ID" value="KAH9634437.1"/>
    <property type="molecule type" value="Genomic_DNA"/>
</dbReference>
<evidence type="ECO:0000256" key="1">
    <source>
        <dbReference type="SAM" id="MobiDB-lite"/>
    </source>
</evidence>
<reference evidence="3" key="1">
    <citation type="journal article" date="2021" name="G3 (Bethesda)">
        <title>Genome and transcriptome analysis of the beet armyworm Spodoptera exigua reveals targets for pest control. .</title>
        <authorList>
            <person name="Simon S."/>
            <person name="Breeschoten T."/>
            <person name="Jansen H.J."/>
            <person name="Dirks R.P."/>
            <person name="Schranz M.E."/>
            <person name="Ros V.I.D."/>
        </authorList>
    </citation>
    <scope>NUCLEOTIDE SEQUENCE</scope>
    <source>
        <strain evidence="3">TB_SE_WUR_2020</strain>
    </source>
</reference>
<keyword evidence="2" id="KW-0732">Signal</keyword>
<feature type="non-terminal residue" evidence="3">
    <location>
        <position position="1"/>
    </location>
</feature>
<sequence>MRVLFIKVILSRSLMMYGVRSDRSGHDSSESASDGEIEPVPVTENSVREDPDLMLVPTIINKVVLPKLTDTLCTGAGAAGGAHMSRAASALSAALPRAAAGADDLRRRALRRLAQLAALALQRLDADNPMH</sequence>
<feature type="compositionally biased region" description="Basic and acidic residues" evidence="1">
    <location>
        <begin position="20"/>
        <end position="29"/>
    </location>
</feature>
<name>A0A922MCI9_SPOEX</name>
<organism evidence="3 4">
    <name type="scientific">Spodoptera exigua</name>
    <name type="common">Beet armyworm</name>
    <name type="synonym">Noctua fulgens</name>
    <dbReference type="NCBI Taxonomy" id="7107"/>
    <lineage>
        <taxon>Eukaryota</taxon>
        <taxon>Metazoa</taxon>
        <taxon>Ecdysozoa</taxon>
        <taxon>Arthropoda</taxon>
        <taxon>Hexapoda</taxon>
        <taxon>Insecta</taxon>
        <taxon>Pterygota</taxon>
        <taxon>Neoptera</taxon>
        <taxon>Endopterygota</taxon>
        <taxon>Lepidoptera</taxon>
        <taxon>Glossata</taxon>
        <taxon>Ditrysia</taxon>
        <taxon>Noctuoidea</taxon>
        <taxon>Noctuidae</taxon>
        <taxon>Amphipyrinae</taxon>
        <taxon>Spodoptera</taxon>
    </lineage>
</organism>
<comment type="caution">
    <text evidence="3">The sequence shown here is derived from an EMBL/GenBank/DDBJ whole genome shotgun (WGS) entry which is preliminary data.</text>
</comment>
<feature type="chain" id="PRO_5037656919" evidence="2">
    <location>
        <begin position="22"/>
        <end position="131"/>
    </location>
</feature>
<accession>A0A922MCI9</accession>
<gene>
    <name evidence="3" type="ORF">HF086_008271</name>
</gene>
<feature type="signal peptide" evidence="2">
    <location>
        <begin position="1"/>
        <end position="21"/>
    </location>
</feature>
<evidence type="ECO:0000313" key="3">
    <source>
        <dbReference type="EMBL" id="KAH9634437.1"/>
    </source>
</evidence>
<dbReference type="Proteomes" id="UP000814243">
    <property type="component" value="Unassembled WGS sequence"/>
</dbReference>
<evidence type="ECO:0000313" key="4">
    <source>
        <dbReference type="Proteomes" id="UP000814243"/>
    </source>
</evidence>
<protein>
    <submittedName>
        <fullName evidence="3">Uncharacterized protein</fullName>
    </submittedName>
</protein>
<feature type="region of interest" description="Disordered" evidence="1">
    <location>
        <begin position="20"/>
        <end position="49"/>
    </location>
</feature>